<feature type="transmembrane region" description="Helical" evidence="1">
    <location>
        <begin position="24"/>
        <end position="42"/>
    </location>
</feature>
<accession>A0A5J6MJE6</accession>
<dbReference type="OrthoDB" id="9774675at2"/>
<dbReference type="KEGG" id="htq:FRZ44_28900"/>
<feature type="transmembrane region" description="Helical" evidence="1">
    <location>
        <begin position="153"/>
        <end position="173"/>
    </location>
</feature>
<proteinExistence type="predicted"/>
<evidence type="ECO:0000313" key="3">
    <source>
        <dbReference type="Proteomes" id="UP000326202"/>
    </source>
</evidence>
<feature type="transmembrane region" description="Helical" evidence="1">
    <location>
        <begin position="49"/>
        <end position="68"/>
    </location>
</feature>
<organism evidence="2 3">
    <name type="scientific">Hypericibacter terrae</name>
    <dbReference type="NCBI Taxonomy" id="2602015"/>
    <lineage>
        <taxon>Bacteria</taxon>
        <taxon>Pseudomonadati</taxon>
        <taxon>Pseudomonadota</taxon>
        <taxon>Alphaproteobacteria</taxon>
        <taxon>Rhodospirillales</taxon>
        <taxon>Dongiaceae</taxon>
        <taxon>Hypericibacter</taxon>
    </lineage>
</organism>
<keyword evidence="3" id="KW-1185">Reference proteome</keyword>
<evidence type="ECO:0000313" key="2">
    <source>
        <dbReference type="EMBL" id="QEX17588.1"/>
    </source>
</evidence>
<name>A0A5J6MJE6_9PROT</name>
<protein>
    <recommendedName>
        <fullName evidence="4">Intracellular septation protein A</fullName>
    </recommendedName>
</protein>
<dbReference type="RefSeq" id="WP_151177831.1">
    <property type="nucleotide sequence ID" value="NZ_CP042906.1"/>
</dbReference>
<dbReference type="AlphaFoldDB" id="A0A5J6MJE6"/>
<reference evidence="2 3" key="1">
    <citation type="submission" date="2019-08" db="EMBL/GenBank/DDBJ databases">
        <title>Hyperibacter terrae gen. nov., sp. nov. and Hyperibacter viscosus sp. nov., two new members in the family Rhodospirillaceae isolated from the rhizosphere of Hypericum perforatum.</title>
        <authorList>
            <person name="Noviana Z."/>
        </authorList>
    </citation>
    <scope>NUCLEOTIDE SEQUENCE [LARGE SCALE GENOMIC DNA]</scope>
    <source>
        <strain evidence="2 3">R5913</strain>
    </source>
</reference>
<evidence type="ECO:0008006" key="4">
    <source>
        <dbReference type="Google" id="ProtNLM"/>
    </source>
</evidence>
<keyword evidence="1" id="KW-1133">Transmembrane helix</keyword>
<feature type="transmembrane region" description="Helical" evidence="1">
    <location>
        <begin position="74"/>
        <end position="96"/>
    </location>
</feature>
<gene>
    <name evidence="2" type="ORF">FRZ44_28900</name>
</gene>
<dbReference type="Proteomes" id="UP000326202">
    <property type="component" value="Chromosome"/>
</dbReference>
<feature type="transmembrane region" description="Helical" evidence="1">
    <location>
        <begin position="124"/>
        <end position="147"/>
    </location>
</feature>
<evidence type="ECO:0000256" key="1">
    <source>
        <dbReference type="SAM" id="Phobius"/>
    </source>
</evidence>
<keyword evidence="1" id="KW-0472">Membrane</keyword>
<sequence>MSLLLAFAPFIVFAIVDRLVGSTEGLFAAAAVSAGILLRHWLTPNRSPKVLEIGTFILFGGLALYSLLAHPAWSVFGVRLCVDGGLMLIVLITIAIRRPFTLQYARETVAKEFWDSPGFLRTNYVITGAWAVAFLIMVVADVILVYMPEWPPRIGIIATIVALVGAVKFTGWYPEHRRAMASRSA</sequence>
<dbReference type="EMBL" id="CP042906">
    <property type="protein sequence ID" value="QEX17588.1"/>
    <property type="molecule type" value="Genomic_DNA"/>
</dbReference>
<keyword evidence="1" id="KW-0812">Transmembrane</keyword>